<name>A0A011PSX5_ACCRE</name>
<dbReference type="PATRIC" id="fig|1454004.3.peg.845"/>
<dbReference type="STRING" id="1454004.AW11_00816"/>
<dbReference type="Proteomes" id="UP000022141">
    <property type="component" value="Unassembled WGS sequence"/>
</dbReference>
<evidence type="ECO:0000313" key="3">
    <source>
        <dbReference type="Proteomes" id="UP000022141"/>
    </source>
</evidence>
<dbReference type="EMBL" id="JEMY01000006">
    <property type="protein sequence ID" value="EXI90461.1"/>
    <property type="molecule type" value="Genomic_DNA"/>
</dbReference>
<protein>
    <recommendedName>
        <fullName evidence="4">Lipoprotein</fullName>
    </recommendedName>
</protein>
<accession>A0A011PSX5</accession>
<evidence type="ECO:0008006" key="4">
    <source>
        <dbReference type="Google" id="ProtNLM"/>
    </source>
</evidence>
<gene>
    <name evidence="2" type="ORF">AW11_00816</name>
</gene>
<reference evidence="2" key="1">
    <citation type="submission" date="2014-02" db="EMBL/GenBank/DDBJ databases">
        <title>Expanding our view of genomic diversity in Candidatus Accumulibacter clades.</title>
        <authorList>
            <person name="Skennerton C.T."/>
            <person name="Barr J.J."/>
            <person name="Slater F.R."/>
            <person name="Bond P.L."/>
            <person name="Tyson G.W."/>
        </authorList>
    </citation>
    <scope>NUCLEOTIDE SEQUENCE [LARGE SCALE GENOMIC DNA]</scope>
</reference>
<sequence length="158" mass="16675">MKSSAIVAFLVLASAAAGSAAETLSCPDLATAVQVGTCPSEAELKYTFNGYCSDNRRMYEQDTSVCTDYQAYRKLKNVAQWESADGAFSAYVSCDLAAETIKAMPVSRIAAGKQGKISLLTCSYGDGISFSYRSRRQCTVAGKGDCAGHPAACRASCD</sequence>
<dbReference type="AlphaFoldDB" id="A0A011PSX5"/>
<keyword evidence="3" id="KW-1185">Reference proteome</keyword>
<evidence type="ECO:0000256" key="1">
    <source>
        <dbReference type="SAM" id="SignalP"/>
    </source>
</evidence>
<feature type="chain" id="PRO_5001462011" description="Lipoprotein" evidence="1">
    <location>
        <begin position="21"/>
        <end position="158"/>
    </location>
</feature>
<feature type="signal peptide" evidence="1">
    <location>
        <begin position="1"/>
        <end position="20"/>
    </location>
</feature>
<organism evidence="2 3">
    <name type="scientific">Accumulibacter regalis</name>
    <dbReference type="NCBI Taxonomy" id="522306"/>
    <lineage>
        <taxon>Bacteria</taxon>
        <taxon>Pseudomonadati</taxon>
        <taxon>Pseudomonadota</taxon>
        <taxon>Betaproteobacteria</taxon>
        <taxon>Candidatus Accumulibacter</taxon>
    </lineage>
</organism>
<keyword evidence="1" id="KW-0732">Signal</keyword>
<proteinExistence type="predicted"/>
<evidence type="ECO:0000313" key="2">
    <source>
        <dbReference type="EMBL" id="EXI90461.1"/>
    </source>
</evidence>
<comment type="caution">
    <text evidence="2">The sequence shown here is derived from an EMBL/GenBank/DDBJ whole genome shotgun (WGS) entry which is preliminary data.</text>
</comment>
<dbReference type="eggNOG" id="ENOG5032TSH">
    <property type="taxonomic scope" value="Bacteria"/>
</dbReference>